<reference evidence="1" key="1">
    <citation type="submission" date="2023-08" db="EMBL/GenBank/DDBJ databases">
        <title>New molecular markers tilS and rpoB for phylogenetic and monitoring studies of the genus Thiothrix biodiversity.</title>
        <authorList>
            <person name="Ravin N.V."/>
            <person name="Smolyakov D."/>
            <person name="Markov N.D."/>
            <person name="Beletsky A.V."/>
            <person name="Mardanov A.V."/>
            <person name="Rudenko T.S."/>
            <person name="Grabovich M.Y."/>
        </authorList>
    </citation>
    <scope>NUCLEOTIDE SEQUENCE</scope>
    <source>
        <strain evidence="1">DNT52</strain>
    </source>
</reference>
<evidence type="ECO:0000313" key="1">
    <source>
        <dbReference type="EMBL" id="WML86805.1"/>
    </source>
</evidence>
<dbReference type="Pfam" id="PF05114">
    <property type="entry name" value="MbnB_TglH_ChrH"/>
    <property type="match status" value="1"/>
</dbReference>
<dbReference type="AlphaFoldDB" id="A0AA51MMT4"/>
<dbReference type="Proteomes" id="UP001229862">
    <property type="component" value="Chromosome"/>
</dbReference>
<dbReference type="RefSeq" id="WP_308871981.1">
    <property type="nucleotide sequence ID" value="NZ_CP133217.1"/>
</dbReference>
<proteinExistence type="predicted"/>
<name>A0AA51MMT4_9GAMM</name>
<organism evidence="1">
    <name type="scientific">Thiothrix subterranea</name>
    <dbReference type="NCBI Taxonomy" id="2735563"/>
    <lineage>
        <taxon>Bacteria</taxon>
        <taxon>Pseudomonadati</taxon>
        <taxon>Pseudomonadota</taxon>
        <taxon>Gammaproteobacteria</taxon>
        <taxon>Thiotrichales</taxon>
        <taxon>Thiotrichaceae</taxon>
        <taxon>Thiothrix</taxon>
    </lineage>
</organism>
<protein>
    <submittedName>
        <fullName evidence="1">DUF692 family protein</fullName>
    </submittedName>
</protein>
<sequence length="63" mass="6927">MSHPVKGCGIGLRFQHIDTIADSKPPIPWLEILTDNYLLPGSVQQDYLCTPDMGMNSWGASPL</sequence>
<accession>A0AA51MMT4</accession>
<dbReference type="EMBL" id="CP133217">
    <property type="protein sequence ID" value="WML86805.1"/>
    <property type="molecule type" value="Genomic_DNA"/>
</dbReference>
<dbReference type="InterPro" id="IPR007801">
    <property type="entry name" value="MbnB/TglH/ChrH"/>
</dbReference>
<gene>
    <name evidence="1" type="ORF">RCG00_21295</name>
</gene>